<accession>A0ABR8Q4B0</accession>
<dbReference type="Proteomes" id="UP000640335">
    <property type="component" value="Unassembled WGS sequence"/>
</dbReference>
<protein>
    <submittedName>
        <fullName evidence="4">MerR family transcriptional regulator</fullName>
    </submittedName>
</protein>
<dbReference type="SUPFAM" id="SSF55136">
    <property type="entry name" value="Probable bacterial effector-binding domain"/>
    <property type="match status" value="1"/>
</dbReference>
<feature type="domain" description="HTH merR-type" evidence="3">
    <location>
        <begin position="8"/>
        <end position="77"/>
    </location>
</feature>
<feature type="coiled-coil region" evidence="2">
    <location>
        <begin position="77"/>
        <end position="118"/>
    </location>
</feature>
<dbReference type="Pfam" id="PF06445">
    <property type="entry name" value="GyrI-like"/>
    <property type="match status" value="1"/>
</dbReference>
<evidence type="ECO:0000256" key="2">
    <source>
        <dbReference type="SAM" id="Coils"/>
    </source>
</evidence>
<dbReference type="InterPro" id="IPR009061">
    <property type="entry name" value="DNA-bd_dom_put_sf"/>
</dbReference>
<keyword evidence="5" id="KW-1185">Reference proteome</keyword>
<keyword evidence="1" id="KW-0238">DNA-binding</keyword>
<sequence>MNNDNKLYFTTGEFANLFHINKKTLFYYNEIGLFKPEKILSNGYMYYSHTQIELLGIIFNLKDMGMSLREIKDFINKRNINNVIDILNSEITNIENELNKLKANKERLINKIKYIEEGKNYRKEISLLNEDEEYLVLSNPIDNTNEYYDINTYVNHVNYCFDNDLNIGYSTGTIISMDNLLKGNFKDCSFYFTKTNNKKISNHTNILKKPKGLYVVGYSKGYYDTLPSFYEKLISYINNNNLKIIGNSYEKVLADELVCKNTDDYIIKISIQVSKN</sequence>
<gene>
    <name evidence="4" type="ORF">H9660_08880</name>
</gene>
<reference evidence="4 5" key="1">
    <citation type="submission" date="2020-08" db="EMBL/GenBank/DDBJ databases">
        <title>A Genomic Blueprint of the Chicken Gut Microbiome.</title>
        <authorList>
            <person name="Gilroy R."/>
            <person name="Ravi A."/>
            <person name="Getino M."/>
            <person name="Pursley I."/>
            <person name="Horton D.L."/>
            <person name="Alikhan N.-F."/>
            <person name="Baker D."/>
            <person name="Gharbi K."/>
            <person name="Hall N."/>
            <person name="Watson M."/>
            <person name="Adriaenssens E.M."/>
            <person name="Foster-Nyarko E."/>
            <person name="Jarju S."/>
            <person name="Secka A."/>
            <person name="Antonio M."/>
            <person name="Oren A."/>
            <person name="Chaudhuri R."/>
            <person name="La Ragione R.M."/>
            <person name="Hildebrand F."/>
            <person name="Pallen M.J."/>
        </authorList>
    </citation>
    <scope>NUCLEOTIDE SEQUENCE [LARGE SCALE GENOMIC DNA]</scope>
    <source>
        <strain evidence="4 5">Sa3CUN1</strain>
    </source>
</reference>
<dbReference type="Gene3D" id="3.20.80.10">
    <property type="entry name" value="Regulatory factor, effector binding domain"/>
    <property type="match status" value="1"/>
</dbReference>
<dbReference type="Pfam" id="PF13411">
    <property type="entry name" value="MerR_1"/>
    <property type="match status" value="1"/>
</dbReference>
<comment type="caution">
    <text evidence="4">The sequence shown here is derived from an EMBL/GenBank/DDBJ whole genome shotgun (WGS) entry which is preliminary data.</text>
</comment>
<organism evidence="4 5">
    <name type="scientific">Clostridium gallinarum</name>
    <dbReference type="NCBI Taxonomy" id="2762246"/>
    <lineage>
        <taxon>Bacteria</taxon>
        <taxon>Bacillati</taxon>
        <taxon>Bacillota</taxon>
        <taxon>Clostridia</taxon>
        <taxon>Eubacteriales</taxon>
        <taxon>Clostridiaceae</taxon>
        <taxon>Clostridium</taxon>
    </lineage>
</organism>
<dbReference type="InterPro" id="IPR000551">
    <property type="entry name" value="MerR-type_HTH_dom"/>
</dbReference>
<dbReference type="Gene3D" id="1.10.1660.10">
    <property type="match status" value="1"/>
</dbReference>
<dbReference type="InterPro" id="IPR029442">
    <property type="entry name" value="GyrI-like"/>
</dbReference>
<dbReference type="InterPro" id="IPR047057">
    <property type="entry name" value="MerR_fam"/>
</dbReference>
<dbReference type="EMBL" id="JACSQZ010000028">
    <property type="protein sequence ID" value="MBD7915259.1"/>
    <property type="molecule type" value="Genomic_DNA"/>
</dbReference>
<dbReference type="PANTHER" id="PTHR30204:SF85">
    <property type="entry name" value="MULTIDRUG-EFFLUX TRANSPORTER 2 REGULATOR"/>
    <property type="match status" value="1"/>
</dbReference>
<evidence type="ECO:0000313" key="4">
    <source>
        <dbReference type="EMBL" id="MBD7915259.1"/>
    </source>
</evidence>
<dbReference type="PANTHER" id="PTHR30204">
    <property type="entry name" value="REDOX-CYCLING DRUG-SENSING TRANSCRIPTIONAL ACTIVATOR SOXR"/>
    <property type="match status" value="1"/>
</dbReference>
<name>A0ABR8Q4B0_9CLOT</name>
<dbReference type="RefSeq" id="WP_191750021.1">
    <property type="nucleotide sequence ID" value="NZ_JACSQZ010000028.1"/>
</dbReference>
<dbReference type="SMART" id="SM00422">
    <property type="entry name" value="HTH_MERR"/>
    <property type="match status" value="1"/>
</dbReference>
<dbReference type="InterPro" id="IPR011256">
    <property type="entry name" value="Reg_factor_effector_dom_sf"/>
</dbReference>
<keyword evidence="2" id="KW-0175">Coiled coil</keyword>
<dbReference type="SUPFAM" id="SSF46955">
    <property type="entry name" value="Putative DNA-binding domain"/>
    <property type="match status" value="1"/>
</dbReference>
<proteinExistence type="predicted"/>
<evidence type="ECO:0000313" key="5">
    <source>
        <dbReference type="Proteomes" id="UP000640335"/>
    </source>
</evidence>
<evidence type="ECO:0000256" key="1">
    <source>
        <dbReference type="ARBA" id="ARBA00023125"/>
    </source>
</evidence>
<dbReference type="PROSITE" id="PS50937">
    <property type="entry name" value="HTH_MERR_2"/>
    <property type="match status" value="1"/>
</dbReference>
<evidence type="ECO:0000259" key="3">
    <source>
        <dbReference type="PROSITE" id="PS50937"/>
    </source>
</evidence>